<dbReference type="InterPro" id="IPR029069">
    <property type="entry name" value="HotDog_dom_sf"/>
</dbReference>
<dbReference type="Gene3D" id="3.10.129.10">
    <property type="entry name" value="Hotdog Thioesterase"/>
    <property type="match status" value="1"/>
</dbReference>
<dbReference type="InterPro" id="IPR006683">
    <property type="entry name" value="Thioestr_dom"/>
</dbReference>
<proteinExistence type="predicted"/>
<feature type="domain" description="Thioesterase" evidence="1">
    <location>
        <begin position="75"/>
        <end position="148"/>
    </location>
</feature>
<name>A0ABN1LXH2_9SPHN</name>
<keyword evidence="3" id="KW-1185">Reference proteome</keyword>
<organism evidence="2 3">
    <name type="scientific">Sphingopyxis soli</name>
    <dbReference type="NCBI Taxonomy" id="592051"/>
    <lineage>
        <taxon>Bacteria</taxon>
        <taxon>Pseudomonadati</taxon>
        <taxon>Pseudomonadota</taxon>
        <taxon>Alphaproteobacteria</taxon>
        <taxon>Sphingomonadales</taxon>
        <taxon>Sphingomonadaceae</taxon>
        <taxon>Sphingopyxis</taxon>
    </lineage>
</organism>
<sequence>MQGMNDGIEEPKRRENFSAEELDGGWISWNLKDKDRFNSFIEPLSVRSERPTEDGRPRARVRMLPERRHSNLGDNVHGAVTLALVDVGLFAASHQFGSLDAGHSVTLDLSTQFVGAGRVGEPLDAIVELVRETGRLIFLRGLVVQGEGDSHIVLTFAGTIRKASRK</sequence>
<evidence type="ECO:0000313" key="3">
    <source>
        <dbReference type="Proteomes" id="UP001500738"/>
    </source>
</evidence>
<dbReference type="EMBL" id="BAAAFE010000002">
    <property type="protein sequence ID" value="GAA0861556.1"/>
    <property type="molecule type" value="Genomic_DNA"/>
</dbReference>
<dbReference type="Proteomes" id="UP001500738">
    <property type="component" value="Unassembled WGS sequence"/>
</dbReference>
<dbReference type="CDD" id="cd03443">
    <property type="entry name" value="PaaI_thioesterase"/>
    <property type="match status" value="1"/>
</dbReference>
<protein>
    <recommendedName>
        <fullName evidence="1">Thioesterase domain-containing protein</fullName>
    </recommendedName>
</protein>
<reference evidence="2 3" key="1">
    <citation type="journal article" date="2019" name="Int. J. Syst. Evol. Microbiol.">
        <title>The Global Catalogue of Microorganisms (GCM) 10K type strain sequencing project: providing services to taxonomists for standard genome sequencing and annotation.</title>
        <authorList>
            <consortium name="The Broad Institute Genomics Platform"/>
            <consortium name="The Broad Institute Genome Sequencing Center for Infectious Disease"/>
            <person name="Wu L."/>
            <person name="Ma J."/>
        </authorList>
    </citation>
    <scope>NUCLEOTIDE SEQUENCE [LARGE SCALE GENOMIC DNA]</scope>
    <source>
        <strain evidence="2 3">JCM 15910</strain>
    </source>
</reference>
<comment type="caution">
    <text evidence="2">The sequence shown here is derived from an EMBL/GenBank/DDBJ whole genome shotgun (WGS) entry which is preliminary data.</text>
</comment>
<evidence type="ECO:0000259" key="1">
    <source>
        <dbReference type="Pfam" id="PF03061"/>
    </source>
</evidence>
<dbReference type="SUPFAM" id="SSF54637">
    <property type="entry name" value="Thioesterase/thiol ester dehydrase-isomerase"/>
    <property type="match status" value="1"/>
</dbReference>
<accession>A0ABN1LXH2</accession>
<evidence type="ECO:0000313" key="2">
    <source>
        <dbReference type="EMBL" id="GAA0861556.1"/>
    </source>
</evidence>
<gene>
    <name evidence="2" type="ORF">GCM10009115_04670</name>
</gene>
<dbReference type="Pfam" id="PF03061">
    <property type="entry name" value="4HBT"/>
    <property type="match status" value="1"/>
</dbReference>